<evidence type="ECO:0000313" key="7">
    <source>
        <dbReference type="EMBL" id="GGA71809.1"/>
    </source>
</evidence>
<dbReference type="OrthoDB" id="9803969at2"/>
<dbReference type="GO" id="GO:0016829">
    <property type="term" value="F:lyase activity"/>
    <property type="evidence" value="ECO:0007669"/>
    <property type="project" value="UniProtKB-KW"/>
</dbReference>
<evidence type="ECO:0000313" key="8">
    <source>
        <dbReference type="Proteomes" id="UP000619743"/>
    </source>
</evidence>
<evidence type="ECO:0000256" key="4">
    <source>
        <dbReference type="SAM" id="MobiDB-lite"/>
    </source>
</evidence>
<keyword evidence="8" id="KW-1185">Reference proteome</keyword>
<comment type="caution">
    <text evidence="7">The sequence shown here is derived from an EMBL/GenBank/DDBJ whole genome shotgun (WGS) entry which is preliminary data.</text>
</comment>
<keyword evidence="2" id="KW-0456">Lyase</keyword>
<dbReference type="SUPFAM" id="SSF51998">
    <property type="entry name" value="PFL-like glycyl radical enzymes"/>
    <property type="match status" value="1"/>
</dbReference>
<feature type="modified residue" description="Glycine radical" evidence="3">
    <location>
        <position position="729"/>
    </location>
</feature>
<evidence type="ECO:0000259" key="6">
    <source>
        <dbReference type="PROSITE" id="PS51554"/>
    </source>
</evidence>
<dbReference type="InterPro" id="IPR004184">
    <property type="entry name" value="PFL_dom"/>
</dbReference>
<dbReference type="Pfam" id="PF02901">
    <property type="entry name" value="PFL-like"/>
    <property type="match status" value="1"/>
</dbReference>
<accession>A0A8J2U3V6</accession>
<name>A0A8J2U3V6_9GAMM</name>
<proteinExistence type="predicted"/>
<dbReference type="EMBL" id="BMDX01000004">
    <property type="protein sequence ID" value="GGA71809.1"/>
    <property type="molecule type" value="Genomic_DNA"/>
</dbReference>
<reference evidence="8" key="1">
    <citation type="journal article" date="2019" name="Int. J. Syst. Evol. Microbiol.">
        <title>The Global Catalogue of Microorganisms (GCM) 10K type strain sequencing project: providing services to taxonomists for standard genome sequencing and annotation.</title>
        <authorList>
            <consortium name="The Broad Institute Genomics Platform"/>
            <consortium name="The Broad Institute Genome Sequencing Center for Infectious Disease"/>
            <person name="Wu L."/>
            <person name="Ma J."/>
        </authorList>
    </citation>
    <scope>NUCLEOTIDE SEQUENCE [LARGE SCALE GENOMIC DNA]</scope>
    <source>
        <strain evidence="8">CGMCC 1.10130</strain>
    </source>
</reference>
<evidence type="ECO:0000259" key="5">
    <source>
        <dbReference type="PROSITE" id="PS51149"/>
    </source>
</evidence>
<organism evidence="7 8">
    <name type="scientific">Neiella marina</name>
    <dbReference type="NCBI Taxonomy" id="508461"/>
    <lineage>
        <taxon>Bacteria</taxon>
        <taxon>Pseudomonadati</taxon>
        <taxon>Pseudomonadota</taxon>
        <taxon>Gammaproteobacteria</taxon>
        <taxon>Alteromonadales</taxon>
        <taxon>Echinimonadaceae</taxon>
        <taxon>Neiella</taxon>
    </lineage>
</organism>
<evidence type="ECO:0000256" key="1">
    <source>
        <dbReference type="ARBA" id="ARBA00022818"/>
    </source>
</evidence>
<dbReference type="PANTHER" id="PTHR43641">
    <property type="entry name" value="FORMATE ACETYLTRANSFERASE 3-RELATED"/>
    <property type="match status" value="1"/>
</dbReference>
<dbReference type="PROSITE" id="PS51554">
    <property type="entry name" value="PFL"/>
    <property type="match status" value="1"/>
</dbReference>
<feature type="region of interest" description="Disordered" evidence="4">
    <location>
        <begin position="622"/>
        <end position="649"/>
    </location>
</feature>
<evidence type="ECO:0000256" key="2">
    <source>
        <dbReference type="ARBA" id="ARBA00023239"/>
    </source>
</evidence>
<keyword evidence="1 3" id="KW-0556">Organic radical</keyword>
<dbReference type="Gene3D" id="3.20.70.20">
    <property type="match status" value="1"/>
</dbReference>
<sequence length="753" mass="84211">MGFDDFKQAMHNEMDAWYASYPIDISEMTSSLDAQISEETSGYAMRGHIYDVAAAQMGVKLFPHCPFYFELASGRERNMWGMEGIGGYIKNSDGYQCLRHKYQSDTAQMWDKGLFIINDFIDNDHHAMGVDIILKKGFQGILCDAKRALRDLHLNDEQQTWLNTVIKGCLCAKALGDKFARHAEQLLTESTSARSSLTNTAIGFLNRIKDTASRVPWQRPETFYEAINTLIMARELFNTLDGVGICTYGRLDKVLLPYYRNDLKHGRISYDEAYELCLALVSLTDFRWDYNQEQVETSTTITLGGLDSEGEVVDNIVTEMFFDAVVECNTLSPKVNIRVSSRHNKRFFESAVHVSRNTRSSVSFLNDDAIVTAMVNAKMERHHALNYVAGGCQEVVAEGAQVSSRACWYLNLSRILSIVLGQDSARTYQTLAVNQRGAIMPPDLNAITSFELLYQHVIVTLKAVSIEFANHLANYQRHWKQVNPAPLYSATLEGCLTNAADMSAGGARYTSTTYATGAFATLVDSLLAIKEVVFDSKQLPLTELVEALNNNFDNQQPLQQQLLTELPYYGDDSDKSNIMAARLLKDIEQIQRTCQNFAGSNYHPAFFSYHTNIYLGMDTPATADGRPAGRPVSRSASPSDYKGNSRRNPATDVHSLKYLDFKGYPGAAVQYMTLPVAKEQSDKILTAVVQTFVENGGSIVELQFNDVEALKDAQQHPEKYPNLSVRVCGFSAKFTALDKTVQQEVIERLSQVA</sequence>
<dbReference type="InterPro" id="IPR051215">
    <property type="entry name" value="GRE"/>
</dbReference>
<dbReference type="InterPro" id="IPR001150">
    <property type="entry name" value="Gly_radical"/>
</dbReference>
<dbReference type="GO" id="GO:0005829">
    <property type="term" value="C:cytosol"/>
    <property type="evidence" value="ECO:0007669"/>
    <property type="project" value="TreeGrafter"/>
</dbReference>
<feature type="domain" description="Glycine radical" evidence="5">
    <location>
        <begin position="636"/>
        <end position="753"/>
    </location>
</feature>
<gene>
    <name evidence="7" type="ORF">GCM10011369_12000</name>
</gene>
<feature type="domain" description="PFL" evidence="6">
    <location>
        <begin position="1"/>
        <end position="627"/>
    </location>
</feature>
<protein>
    <submittedName>
        <fullName evidence="7">Glycyl radical enzyme</fullName>
    </submittedName>
</protein>
<dbReference type="PANTHER" id="PTHR43641:SF2">
    <property type="entry name" value="DEHYDRATASE YBIW-RELATED"/>
    <property type="match status" value="1"/>
</dbReference>
<dbReference type="RefSeq" id="WP_087505035.1">
    <property type="nucleotide sequence ID" value="NZ_BMDX01000004.1"/>
</dbReference>
<dbReference type="PROSITE" id="PS51149">
    <property type="entry name" value="GLY_RADICAL_2"/>
    <property type="match status" value="1"/>
</dbReference>
<dbReference type="Pfam" id="PF01228">
    <property type="entry name" value="Gly_radical"/>
    <property type="match status" value="1"/>
</dbReference>
<dbReference type="Proteomes" id="UP000619743">
    <property type="component" value="Unassembled WGS sequence"/>
</dbReference>
<dbReference type="AlphaFoldDB" id="A0A8J2U3V6"/>
<evidence type="ECO:0000256" key="3">
    <source>
        <dbReference type="PROSITE-ProRule" id="PRU00493"/>
    </source>
</evidence>